<feature type="compositionally biased region" description="Low complexity" evidence="9">
    <location>
        <begin position="768"/>
        <end position="801"/>
    </location>
</feature>
<keyword evidence="2" id="KW-0597">Phosphoprotein</keyword>
<feature type="compositionally biased region" description="Polar residues" evidence="9">
    <location>
        <begin position="111"/>
        <end position="121"/>
    </location>
</feature>
<dbReference type="PANTHER" id="PTHR15528">
    <property type="entry name" value="PEROXISOME PROLIFERATOR ACTIVATED RECEPTOR GAMMA COACTIVATOR 1 PGC-1 -RELATED"/>
    <property type="match status" value="1"/>
</dbReference>
<feature type="domain" description="RRM" evidence="10">
    <location>
        <begin position="826"/>
        <end position="901"/>
    </location>
</feature>
<evidence type="ECO:0000256" key="5">
    <source>
        <dbReference type="ARBA" id="ARBA00023159"/>
    </source>
</evidence>
<evidence type="ECO:0000256" key="3">
    <source>
        <dbReference type="ARBA" id="ARBA00022884"/>
    </source>
</evidence>
<dbReference type="PROSITE" id="PS50102">
    <property type="entry name" value="RRM"/>
    <property type="match status" value="1"/>
</dbReference>
<dbReference type="Gene3D" id="3.30.70.330">
    <property type="match status" value="1"/>
</dbReference>
<dbReference type="InterPro" id="IPR034605">
    <property type="entry name" value="PGC-1"/>
</dbReference>
<dbReference type="AlphaFoldDB" id="A0A2T7P9V5"/>
<evidence type="ECO:0000313" key="11">
    <source>
        <dbReference type="EMBL" id="PVD30186.1"/>
    </source>
</evidence>
<evidence type="ECO:0000313" key="12">
    <source>
        <dbReference type="Proteomes" id="UP000245119"/>
    </source>
</evidence>
<comment type="caution">
    <text evidence="11">The sequence shown here is derived from an EMBL/GenBank/DDBJ whole genome shotgun (WGS) entry which is preliminary data.</text>
</comment>
<reference evidence="11 12" key="1">
    <citation type="submission" date="2018-04" db="EMBL/GenBank/DDBJ databases">
        <title>The genome of golden apple snail Pomacea canaliculata provides insight into stress tolerance and invasive adaptation.</title>
        <authorList>
            <person name="Liu C."/>
            <person name="Liu B."/>
            <person name="Ren Y."/>
            <person name="Zhang Y."/>
            <person name="Wang H."/>
            <person name="Li S."/>
            <person name="Jiang F."/>
            <person name="Yin L."/>
            <person name="Zhang G."/>
            <person name="Qian W."/>
            <person name="Fan W."/>
        </authorList>
    </citation>
    <scope>NUCLEOTIDE SEQUENCE [LARGE SCALE GENOMIC DNA]</scope>
    <source>
        <strain evidence="11">SZHN2017</strain>
        <tissue evidence="11">Muscle</tissue>
    </source>
</reference>
<evidence type="ECO:0000256" key="7">
    <source>
        <dbReference type="ARBA" id="ARBA00023242"/>
    </source>
</evidence>
<evidence type="ECO:0000256" key="9">
    <source>
        <dbReference type="SAM" id="MobiDB-lite"/>
    </source>
</evidence>
<evidence type="ECO:0000256" key="6">
    <source>
        <dbReference type="ARBA" id="ARBA00023163"/>
    </source>
</evidence>
<name>A0A2T7P9V5_POMCA</name>
<feature type="region of interest" description="Disordered" evidence="9">
    <location>
        <begin position="705"/>
        <end position="818"/>
    </location>
</feature>
<dbReference type="InterPro" id="IPR012677">
    <property type="entry name" value="Nucleotide-bd_a/b_plait_sf"/>
</dbReference>
<keyword evidence="6" id="KW-0804">Transcription</keyword>
<dbReference type="GO" id="GO:0005634">
    <property type="term" value="C:nucleus"/>
    <property type="evidence" value="ECO:0007669"/>
    <property type="project" value="UniProtKB-SubCell"/>
</dbReference>
<dbReference type="Pfam" id="PF00076">
    <property type="entry name" value="RRM_1"/>
    <property type="match status" value="1"/>
</dbReference>
<dbReference type="EMBL" id="PZQS01000005">
    <property type="protein sequence ID" value="PVD30186.1"/>
    <property type="molecule type" value="Genomic_DNA"/>
</dbReference>
<evidence type="ECO:0000256" key="2">
    <source>
        <dbReference type="ARBA" id="ARBA00022553"/>
    </source>
</evidence>
<dbReference type="InterPro" id="IPR000504">
    <property type="entry name" value="RRM_dom"/>
</dbReference>
<feature type="region of interest" description="Disordered" evidence="9">
    <location>
        <begin position="96"/>
        <end position="121"/>
    </location>
</feature>
<comment type="subcellular location">
    <subcellularLocation>
        <location evidence="1">Nucleus</location>
    </subcellularLocation>
</comment>
<evidence type="ECO:0000259" key="10">
    <source>
        <dbReference type="PROSITE" id="PS50102"/>
    </source>
</evidence>
<accession>A0A2T7P9V5</accession>
<keyword evidence="12" id="KW-1185">Reference proteome</keyword>
<proteinExistence type="predicted"/>
<evidence type="ECO:0000256" key="8">
    <source>
        <dbReference type="PROSITE-ProRule" id="PRU00176"/>
    </source>
</evidence>
<dbReference type="GO" id="GO:0003723">
    <property type="term" value="F:RNA binding"/>
    <property type="evidence" value="ECO:0007669"/>
    <property type="project" value="UniProtKB-UniRule"/>
</dbReference>
<dbReference type="OrthoDB" id="10047851at2759"/>
<gene>
    <name evidence="11" type="ORF">C0Q70_09448</name>
</gene>
<dbReference type="GO" id="GO:0003712">
    <property type="term" value="F:transcription coregulator activity"/>
    <property type="evidence" value="ECO:0007669"/>
    <property type="project" value="InterPro"/>
</dbReference>
<dbReference type="SUPFAM" id="SSF54928">
    <property type="entry name" value="RNA-binding domain, RBD"/>
    <property type="match status" value="1"/>
</dbReference>
<keyword evidence="3 8" id="KW-0694">RNA-binding</keyword>
<dbReference type="PANTHER" id="PTHR15528:SF11">
    <property type="entry name" value="FI18188P1"/>
    <property type="match status" value="1"/>
</dbReference>
<organism evidence="11 12">
    <name type="scientific">Pomacea canaliculata</name>
    <name type="common">Golden apple snail</name>
    <dbReference type="NCBI Taxonomy" id="400727"/>
    <lineage>
        <taxon>Eukaryota</taxon>
        <taxon>Metazoa</taxon>
        <taxon>Spiralia</taxon>
        <taxon>Lophotrochozoa</taxon>
        <taxon>Mollusca</taxon>
        <taxon>Gastropoda</taxon>
        <taxon>Caenogastropoda</taxon>
        <taxon>Architaenioglossa</taxon>
        <taxon>Ampullarioidea</taxon>
        <taxon>Ampullariidae</taxon>
        <taxon>Pomacea</taxon>
    </lineage>
</organism>
<evidence type="ECO:0000256" key="1">
    <source>
        <dbReference type="ARBA" id="ARBA00004123"/>
    </source>
</evidence>
<dbReference type="InterPro" id="IPR035979">
    <property type="entry name" value="RBD_domain_sf"/>
</dbReference>
<protein>
    <recommendedName>
        <fullName evidence="10">RRM domain-containing protein</fullName>
    </recommendedName>
</protein>
<sequence length="946" mass="105099">MDLDFTFDFDLNVDLDDLINHKDFQNFDPAILDSDLLLNTDIDKIGIEGIQAQDVNSLLEQFEEGNTPPPTPPPSVLDKIRNRQEQMKSRTSTIMLPMGAPSKRGRGRGSTFAQTPLNSPSSRLQRILSRAESVPALSVSHVNIQPKSDQSAAIPVAQGEMPAALRVRCSPKRSQVPQPLVLHASSCGENNVPSSCNKVNTIVVASKNQPADRSRSKLYSQKRITTVMIRAEGIPAEVLNSVMDHDYCANSPRRVIVDEFELATSPTKLKCGNLKSLHKVQSLPALKLEENTQNLLISVQHQQVGQSVAGNQSTLIHTDASRECQKVAVVQDQPSHVNMVPSHSASHSSEGKEPYKNSAEALLMLVNKTLDIKRKVEDSQIVLAEGKTVPLGNIKYGMIQYNSLGNLEKSDTVKEQLTKDSVKITSSFTPFGEIPSEHSSLDVKFEAKDKELEISDVECKAEREVCSVPGSSSAVIHCTKTVEMMSTVLNHDERAHHYNASPKIASVVDSSHLESRSDDPPKLSETFVNVGLKFDPSFISSPTSHAPTQEGYKQHEETACSNASVNTVKDRHWNKEVQKQMQGEEVKLTASELVKKRARGGRNVYCSRGSRQTCISLQEKNWKPGNSPIREDTSELFDKIPSYYTALVIPTKSGRKELTAEGLVGNGLSVSDLIPADHSPSHNDTSEYSKLPAYHSCFTNSTKYDGDMTTDEQCPRIGARSRSCSPDRSPAGSKNRKRARKRDGSSSSSSSRSQSLSRSCKRKRHRSSSSASSSWSSRSRSRSSSASSSRSGSPSSYSSRSDIQKNKMARKLQRQREKIKKMEERKIVYVGKIPDGYTRRELRRRFERFGKIEEVSVHFREGRDNYGFVTFYYSCDAYGAIDKGNSDPSEQHFDLCFGGRRHFCANDYADLDGNHVLEEEYTPMLSKEPVGFDELLKQAKQKLKNK</sequence>
<dbReference type="SMART" id="SM00360">
    <property type="entry name" value="RRM"/>
    <property type="match status" value="1"/>
</dbReference>
<keyword evidence="4" id="KW-0805">Transcription regulation</keyword>
<keyword evidence="7" id="KW-0539">Nucleus</keyword>
<dbReference type="STRING" id="400727.A0A2T7P9V5"/>
<feature type="compositionally biased region" description="Low complexity" evidence="9">
    <location>
        <begin position="745"/>
        <end position="758"/>
    </location>
</feature>
<dbReference type="GO" id="GO:0045944">
    <property type="term" value="P:positive regulation of transcription by RNA polymerase II"/>
    <property type="evidence" value="ECO:0007669"/>
    <property type="project" value="TreeGrafter"/>
</dbReference>
<dbReference type="Proteomes" id="UP000245119">
    <property type="component" value="Linkage Group LG5"/>
</dbReference>
<keyword evidence="5" id="KW-0010">Activator</keyword>
<evidence type="ECO:0000256" key="4">
    <source>
        <dbReference type="ARBA" id="ARBA00023015"/>
    </source>
</evidence>